<dbReference type="InterPro" id="IPR028212">
    <property type="entry name" value="GHL6"/>
</dbReference>
<dbReference type="Pfam" id="PF14871">
    <property type="entry name" value="GHL6"/>
    <property type="match status" value="1"/>
</dbReference>
<gene>
    <name evidence="1" type="ordered locus">TREAZ_0986</name>
</gene>
<dbReference type="OrthoDB" id="367423at2"/>
<organism evidence="1 2">
    <name type="scientific">Leadbettera azotonutricia (strain ATCC BAA-888 / DSM 13862 / ZAS-9)</name>
    <name type="common">Treponema azotonutricium</name>
    <dbReference type="NCBI Taxonomy" id="545695"/>
    <lineage>
        <taxon>Bacteria</taxon>
        <taxon>Pseudomonadati</taxon>
        <taxon>Spirochaetota</taxon>
        <taxon>Spirochaetia</taxon>
        <taxon>Spirochaetales</taxon>
        <taxon>Breznakiellaceae</taxon>
        <taxon>Leadbettera</taxon>
    </lineage>
</organism>
<dbReference type="InterPro" id="IPR029062">
    <property type="entry name" value="Class_I_gatase-like"/>
</dbReference>
<reference evidence="2" key="1">
    <citation type="submission" date="2009-12" db="EMBL/GenBank/DDBJ databases">
        <title>Complete sequence of Treponema azotonutricium strain ZAS-9.</title>
        <authorList>
            <person name="Tetu S.G."/>
            <person name="Matson E."/>
            <person name="Ren Q."/>
            <person name="Seshadri R."/>
            <person name="Elbourne L."/>
            <person name="Hassan K.A."/>
            <person name="Durkin A."/>
            <person name="Radune D."/>
            <person name="Mohamoud Y."/>
            <person name="Shay R."/>
            <person name="Jin S."/>
            <person name="Zhang X."/>
            <person name="Lucey K."/>
            <person name="Ballor N.R."/>
            <person name="Ottesen E."/>
            <person name="Rosenthal R."/>
            <person name="Allen A."/>
            <person name="Leadbetter J.R."/>
            <person name="Paulsen I.T."/>
        </authorList>
    </citation>
    <scope>NUCLEOTIDE SEQUENCE [LARGE SCALE GENOMIC DNA]</scope>
    <source>
        <strain evidence="2">ATCC BAA-888 / DSM 13862 / ZAS-9</strain>
    </source>
</reference>
<evidence type="ECO:0008006" key="3">
    <source>
        <dbReference type="Google" id="ProtNLM"/>
    </source>
</evidence>
<dbReference type="InParanoid" id="F5Y896"/>
<dbReference type="KEGG" id="taz:TREAZ_0986"/>
<dbReference type="HOGENOM" id="CLU_402730_0_0_12"/>
<protein>
    <recommendedName>
        <fullName evidence="3">Alpha-L-fucosidase</fullName>
    </recommendedName>
</protein>
<evidence type="ECO:0000313" key="1">
    <source>
        <dbReference type="EMBL" id="AEF82471.1"/>
    </source>
</evidence>
<dbReference type="Proteomes" id="UP000009222">
    <property type="component" value="Chromosome"/>
</dbReference>
<sequence>MEPWYKTKFRRTLMDMHIEDWDKTFLSEFDPEVYFKALKEAKISAAMIYVQSHVGLCYWPTESGVMHKGFIGKEDAMKRLFNLCHDDGINTILYYSIIYNNRAYELHPKWRMIDGKGRGSRDYGGRYGLNCPNNKDYLEFVKKQIAEFSDYFDYDGIFFDMTFWPEVCYCDSCKERWEKEAPTYGAKGELPKTVNWKDHNWKTFIKLRHEWIGEFAKTITNEAKRLKPGVSVEHQYGSSMNFWRFANNENVTLASDYVGTDLYGGIKEQSFACKAWYNLTQNQPFQYMTSRCYPSLSEHTTTKTYDQLRQCVAMTCLHHGAPLLIDAIDPVGTIDDTVYKTIGKVFGEVIPMEPYLTHGKLTWDVSLYFDLNGKMDIEAKEYDVLDPALNGGTPEGGTMPHYIALRGASDSLARHHIPYGIINNWKIEQLKEHKTLVLSDVPEMLPEQASFILDYLRDGGNVYISGHISPVLLKELFNAEWDRYTYENITYMSPANNSNIMQGLFTQKHPLIMFEHAPILKKGNIKGEILATLVLPYTPPGVPASVFPTDVLAKYYIDKKSPNYPFATIHANPPGIYTDQPAIIKALYGKGKVIWSALPIEKADRFQHSEIFAGIIRYLSGDDFQFGADCPISIECILFDDPENKQKLFGLIETREDTIIPPTYDLRVWIKSTEPPKKVHTVDGSDLPFDYRENKITIDIPKINIYDMIIIKY</sequence>
<evidence type="ECO:0000313" key="2">
    <source>
        <dbReference type="Proteomes" id="UP000009222"/>
    </source>
</evidence>
<proteinExistence type="predicted"/>
<dbReference type="Gene3D" id="3.20.20.80">
    <property type="entry name" value="Glycosidases"/>
    <property type="match status" value="1"/>
</dbReference>
<reference evidence="1 2" key="2">
    <citation type="journal article" date="2011" name="ISME J.">
        <title>RNA-seq reveals cooperative metabolic interactions between two termite-gut spirochete species in co-culture.</title>
        <authorList>
            <person name="Rosenthal A.Z."/>
            <person name="Matson E.G."/>
            <person name="Eldar A."/>
            <person name="Leadbetter J.R."/>
        </authorList>
    </citation>
    <scope>NUCLEOTIDE SEQUENCE [LARGE SCALE GENOMIC DNA]</scope>
    <source>
        <strain evidence="2">ATCC BAA-888 / DSM 13862 / ZAS-9</strain>
    </source>
</reference>
<dbReference type="STRING" id="545695.TREAZ_0986"/>
<keyword evidence="2" id="KW-1185">Reference proteome</keyword>
<dbReference type="InterPro" id="IPR017853">
    <property type="entry name" value="GH"/>
</dbReference>
<dbReference type="AlphaFoldDB" id="F5Y896"/>
<dbReference type="eggNOG" id="COG1874">
    <property type="taxonomic scope" value="Bacteria"/>
</dbReference>
<dbReference type="SUPFAM" id="SSF51445">
    <property type="entry name" value="(Trans)glycosidases"/>
    <property type="match status" value="1"/>
</dbReference>
<dbReference type="SUPFAM" id="SSF52317">
    <property type="entry name" value="Class I glutamine amidotransferase-like"/>
    <property type="match status" value="1"/>
</dbReference>
<dbReference type="RefSeq" id="WP_015710999.1">
    <property type="nucleotide sequence ID" value="NC_015577.1"/>
</dbReference>
<dbReference type="EMBL" id="CP001841">
    <property type="protein sequence ID" value="AEF82471.1"/>
    <property type="molecule type" value="Genomic_DNA"/>
</dbReference>
<name>F5Y896_LEAAZ</name>
<dbReference type="Gene3D" id="3.40.50.880">
    <property type="match status" value="1"/>
</dbReference>
<accession>F5Y896</accession>